<dbReference type="OrthoDB" id="568194at2759"/>
<dbReference type="OMA" id="GVAPFEC"/>
<feature type="signal peptide" evidence="2">
    <location>
        <begin position="1"/>
        <end position="18"/>
    </location>
</feature>
<dbReference type="CDD" id="cd05379">
    <property type="entry name" value="CAP_bacterial"/>
    <property type="match status" value="2"/>
</dbReference>
<keyword evidence="2" id="KW-0732">Signal</keyword>
<evidence type="ECO:0000313" key="4">
    <source>
        <dbReference type="EMBL" id="EGG21249.1"/>
    </source>
</evidence>
<keyword evidence="5" id="KW-1185">Reference proteome</keyword>
<dbReference type="STRING" id="1054147.F4PQY4"/>
<evidence type="ECO:0000313" key="5">
    <source>
        <dbReference type="Proteomes" id="UP000007797"/>
    </source>
</evidence>
<evidence type="ECO:0000256" key="2">
    <source>
        <dbReference type="SAM" id="SignalP"/>
    </source>
</evidence>
<evidence type="ECO:0000256" key="1">
    <source>
        <dbReference type="SAM" id="MobiDB-lite"/>
    </source>
</evidence>
<dbReference type="EMBL" id="GL883010">
    <property type="protein sequence ID" value="EGG21249.1"/>
    <property type="molecule type" value="Genomic_DNA"/>
</dbReference>
<dbReference type="KEGG" id="dfa:DFA_01127"/>
<dbReference type="PANTHER" id="PTHR31157:SF1">
    <property type="entry name" value="SCP DOMAIN-CONTAINING PROTEIN"/>
    <property type="match status" value="1"/>
</dbReference>
<dbReference type="AlphaFoldDB" id="F4PQY4"/>
<feature type="domain" description="SCP" evidence="3">
    <location>
        <begin position="219"/>
        <end position="333"/>
    </location>
</feature>
<dbReference type="InterPro" id="IPR035940">
    <property type="entry name" value="CAP_sf"/>
</dbReference>
<dbReference type="InterPro" id="IPR014044">
    <property type="entry name" value="CAP_dom"/>
</dbReference>
<dbReference type="PANTHER" id="PTHR31157">
    <property type="entry name" value="SCP DOMAIN-CONTAINING PROTEIN"/>
    <property type="match status" value="1"/>
</dbReference>
<accession>F4PQY4</accession>
<organism evidence="4 5">
    <name type="scientific">Cavenderia fasciculata</name>
    <name type="common">Slime mold</name>
    <name type="synonym">Dictyostelium fasciculatum</name>
    <dbReference type="NCBI Taxonomy" id="261658"/>
    <lineage>
        <taxon>Eukaryota</taxon>
        <taxon>Amoebozoa</taxon>
        <taxon>Evosea</taxon>
        <taxon>Eumycetozoa</taxon>
        <taxon>Dictyostelia</taxon>
        <taxon>Acytosteliales</taxon>
        <taxon>Cavenderiaceae</taxon>
        <taxon>Cavenderia</taxon>
    </lineage>
</organism>
<feature type="region of interest" description="Disordered" evidence="1">
    <location>
        <begin position="150"/>
        <end position="210"/>
    </location>
</feature>
<protein>
    <recommendedName>
        <fullName evidence="3">SCP domain-containing protein</fullName>
    </recommendedName>
</protein>
<feature type="domain" description="SCP" evidence="3">
    <location>
        <begin position="27"/>
        <end position="142"/>
    </location>
</feature>
<dbReference type="Gene3D" id="3.40.33.10">
    <property type="entry name" value="CAP"/>
    <property type="match status" value="2"/>
</dbReference>
<proteinExistence type="predicted"/>
<dbReference type="RefSeq" id="XP_004359099.1">
    <property type="nucleotide sequence ID" value="XM_004359042.1"/>
</dbReference>
<dbReference type="Pfam" id="PF00188">
    <property type="entry name" value="CAP"/>
    <property type="match status" value="2"/>
</dbReference>
<dbReference type="GeneID" id="14872679"/>
<name>F4PQY4_CACFS</name>
<dbReference type="Proteomes" id="UP000007797">
    <property type="component" value="Unassembled WGS sequence"/>
</dbReference>
<feature type="chain" id="PRO_5003320248" description="SCP domain-containing protein" evidence="2">
    <location>
        <begin position="19"/>
        <end position="338"/>
    </location>
</feature>
<sequence length="338" mass="35094">MFIIVLISLILNIILINAVTFDPNYHLGLVNNVRAQNGKNPLVLSPCLQLAAQYHSNYQKSITTMTHDSPLGGLFARMQAFGAASMSSAAENVASGYSSDDAVVAGWVASSGHFANIIGNYQYFGVGMATTSSGTPYWTQQFANYQTCNPTSPTTTTSNPSTTTTTTVPSTTSTTGSQSTTTTGTPTTSSTTATTTSPSTTTTTGTPSGPNLSVVSQHLSLINAFRAQNGKAPLTLCSKLVQASLSHSQYQASISSMTNANPAGGIIARMKAAGVVSVSSASQNVAAGYNTDASAVTGLTASSTKNNILGNYQYFGVAMVKSSANYPYWTQMFMSGSC</sequence>
<reference evidence="5" key="1">
    <citation type="journal article" date="2011" name="Genome Res.">
        <title>Phylogeny-wide analysis of social amoeba genomes highlights ancient origins for complex intercellular communication.</title>
        <authorList>
            <person name="Heidel A.J."/>
            <person name="Lawal H.M."/>
            <person name="Felder M."/>
            <person name="Schilde C."/>
            <person name="Helps N.R."/>
            <person name="Tunggal B."/>
            <person name="Rivero F."/>
            <person name="John U."/>
            <person name="Schleicher M."/>
            <person name="Eichinger L."/>
            <person name="Platzer M."/>
            <person name="Noegel A.A."/>
            <person name="Schaap P."/>
            <person name="Gloeckner G."/>
        </authorList>
    </citation>
    <scope>NUCLEOTIDE SEQUENCE [LARGE SCALE GENOMIC DNA]</scope>
    <source>
        <strain evidence="5">SH3</strain>
    </source>
</reference>
<gene>
    <name evidence="4" type="ORF">DFA_01127</name>
</gene>
<evidence type="ECO:0000259" key="3">
    <source>
        <dbReference type="Pfam" id="PF00188"/>
    </source>
</evidence>
<dbReference type="SUPFAM" id="SSF55797">
    <property type="entry name" value="PR-1-like"/>
    <property type="match status" value="2"/>
</dbReference>